<feature type="transmembrane region" description="Helical" evidence="1">
    <location>
        <begin position="129"/>
        <end position="147"/>
    </location>
</feature>
<organism evidence="2 3">
    <name type="scientific">Microlunatus elymi</name>
    <dbReference type="NCBI Taxonomy" id="2596828"/>
    <lineage>
        <taxon>Bacteria</taxon>
        <taxon>Bacillati</taxon>
        <taxon>Actinomycetota</taxon>
        <taxon>Actinomycetes</taxon>
        <taxon>Propionibacteriales</taxon>
        <taxon>Propionibacteriaceae</taxon>
        <taxon>Microlunatus</taxon>
    </lineage>
</organism>
<gene>
    <name evidence="2" type="ORF">FOE78_03680</name>
</gene>
<protein>
    <recommendedName>
        <fullName evidence="4">EamA-like transporter family protein</fullName>
    </recommendedName>
</protein>
<feature type="transmembrane region" description="Helical" evidence="1">
    <location>
        <begin position="256"/>
        <end position="276"/>
    </location>
</feature>
<evidence type="ECO:0008006" key="4">
    <source>
        <dbReference type="Google" id="ProtNLM"/>
    </source>
</evidence>
<proteinExistence type="predicted"/>
<feature type="transmembrane region" description="Helical" evidence="1">
    <location>
        <begin position="167"/>
        <end position="189"/>
    </location>
</feature>
<keyword evidence="1" id="KW-1133">Transmembrane helix</keyword>
<name>A0A516PVB2_9ACTN</name>
<feature type="transmembrane region" description="Helical" evidence="1">
    <location>
        <begin position="46"/>
        <end position="65"/>
    </location>
</feature>
<keyword evidence="3" id="KW-1185">Reference proteome</keyword>
<dbReference type="PANTHER" id="PTHR40761:SF1">
    <property type="entry name" value="CONSERVED INTEGRAL MEMBRANE ALANINE VALINE AND LEUCINE RICH PROTEIN-RELATED"/>
    <property type="match status" value="1"/>
</dbReference>
<evidence type="ECO:0000256" key="1">
    <source>
        <dbReference type="SAM" id="Phobius"/>
    </source>
</evidence>
<dbReference type="Proteomes" id="UP000319263">
    <property type="component" value="Chromosome"/>
</dbReference>
<reference evidence="2 3" key="1">
    <citation type="submission" date="2019-07" db="EMBL/GenBank/DDBJ databases">
        <title>Microlunatus dokdonensis sp. nov. isolated from the rhizospheric soil of the wild plant Elymus tsukushiensis.</title>
        <authorList>
            <person name="Ghim S.-Y."/>
            <person name="Hwang Y.-J."/>
            <person name="Son J.-S."/>
            <person name="Shin J.-H."/>
        </authorList>
    </citation>
    <scope>NUCLEOTIDE SEQUENCE [LARGE SCALE GENOMIC DNA]</scope>
    <source>
        <strain evidence="2 3">KUDC0627</strain>
    </source>
</reference>
<dbReference type="KEGG" id="mik:FOE78_03680"/>
<feature type="transmembrane region" description="Helical" evidence="1">
    <location>
        <begin position="201"/>
        <end position="221"/>
    </location>
</feature>
<keyword evidence="1" id="KW-0472">Membrane</keyword>
<dbReference type="AlphaFoldDB" id="A0A516PVB2"/>
<dbReference type="OrthoDB" id="3837845at2"/>
<feature type="transmembrane region" description="Helical" evidence="1">
    <location>
        <begin position="103"/>
        <end position="123"/>
    </location>
</feature>
<feature type="transmembrane region" description="Helical" evidence="1">
    <location>
        <begin position="6"/>
        <end position="25"/>
    </location>
</feature>
<dbReference type="RefSeq" id="WP_143985116.1">
    <property type="nucleotide sequence ID" value="NZ_CP041692.1"/>
</dbReference>
<evidence type="ECO:0000313" key="2">
    <source>
        <dbReference type="EMBL" id="QDP95134.1"/>
    </source>
</evidence>
<accession>A0A516PVB2</accession>
<sequence length="280" mass="28473">MLIASWIAAFVCCFGYGVGSVLQSIGARQAPRVAGAGAVAAIVRQLPYLLGLAADGIAFIANVVAARQLPLFLVESIMTASIGVTAGLAAWRGAKLGVRGWCSLAMLGLGLVLLIITAGTGAAPRTTMIFGWLVLISCIVPILVGLIGLRQSEQLGKGEGAAGRSSWILLAVAAGLGFAVVGVAARGIGGLRFGWPLLAQPLLWSLIVGGVVAMAFFALALQRGPVTAITAISFTVELVLPSIVGLIVFGDRVQPGMAPVAAVGFVLAAVATMILARYAE</sequence>
<feature type="transmembrane region" description="Helical" evidence="1">
    <location>
        <begin position="228"/>
        <end position="250"/>
    </location>
</feature>
<dbReference type="PANTHER" id="PTHR40761">
    <property type="entry name" value="CONSERVED INTEGRAL MEMBRANE ALANINE VALINE AND LEUCINE RICH PROTEIN-RELATED"/>
    <property type="match status" value="1"/>
</dbReference>
<keyword evidence="1" id="KW-0812">Transmembrane</keyword>
<dbReference type="EMBL" id="CP041692">
    <property type="protein sequence ID" value="QDP95134.1"/>
    <property type="molecule type" value="Genomic_DNA"/>
</dbReference>
<feature type="transmembrane region" description="Helical" evidence="1">
    <location>
        <begin position="71"/>
        <end position="91"/>
    </location>
</feature>
<evidence type="ECO:0000313" key="3">
    <source>
        <dbReference type="Proteomes" id="UP000319263"/>
    </source>
</evidence>